<evidence type="ECO:0000313" key="2">
    <source>
        <dbReference type="EMBL" id="XCH39609.1"/>
    </source>
</evidence>
<keyword evidence="1" id="KW-1133">Transmembrane helix</keyword>
<sequence>MGIFWKTPYKSLILLFLCVPFFIFVVVKC</sequence>
<gene>
    <name evidence="2" type="ORF">FANJXIIC_CDS0017</name>
</gene>
<accession>A0AAU8GG23</accession>
<evidence type="ECO:0000256" key="1">
    <source>
        <dbReference type="SAM" id="Phobius"/>
    </source>
</evidence>
<organism evidence="2">
    <name type="scientific">Salmonella phage vB_STmST19_KE08</name>
    <dbReference type="NCBI Taxonomy" id="3161165"/>
    <lineage>
        <taxon>Viruses</taxon>
        <taxon>Duplodnaviria</taxon>
        <taxon>Heunggongvirae</taxon>
        <taxon>Uroviricota</taxon>
        <taxon>Caudoviricetes</taxon>
    </lineage>
</organism>
<keyword evidence="1" id="KW-0472">Membrane</keyword>
<dbReference type="EMBL" id="PP856713">
    <property type="protein sequence ID" value="XCH39609.1"/>
    <property type="molecule type" value="Genomic_DNA"/>
</dbReference>
<protein>
    <submittedName>
        <fullName evidence="2">Uncharacterized protein</fullName>
    </submittedName>
</protein>
<keyword evidence="1" id="KW-0812">Transmembrane</keyword>
<name>A0AAU8GG23_9CAUD</name>
<proteinExistence type="predicted"/>
<feature type="transmembrane region" description="Helical" evidence="1">
    <location>
        <begin position="12"/>
        <end position="27"/>
    </location>
</feature>
<reference evidence="2" key="1">
    <citation type="submission" date="2024-05" db="EMBL/GenBank/DDBJ databases">
        <authorList>
            <person name="Mugo M.M."/>
            <person name="Musyoki A.M."/>
            <person name="Makumi A.M."/>
            <person name="Mutai I."/>
            <person name="Drechsel O."/>
            <person name="Kering K.K."/>
            <person name="Muturi P."/>
            <person name="Mbae C.K."/>
            <person name="Kariuki S.M."/>
        </authorList>
    </citation>
    <scope>NUCLEOTIDE SEQUENCE</scope>
</reference>